<dbReference type="Proteomes" id="UP000474159">
    <property type="component" value="Unassembled WGS sequence"/>
</dbReference>
<dbReference type="InterPro" id="IPR009270">
    <property type="entry name" value="DUF927"/>
</dbReference>
<dbReference type="EMBL" id="VZZK01000023">
    <property type="protein sequence ID" value="KAB1077173.1"/>
    <property type="molecule type" value="Genomic_DNA"/>
</dbReference>
<comment type="caution">
    <text evidence="2">The sequence shown here is derived from an EMBL/GenBank/DDBJ whole genome shotgun (WGS) entry which is preliminary data.</text>
</comment>
<evidence type="ECO:0000313" key="3">
    <source>
        <dbReference type="Proteomes" id="UP000474159"/>
    </source>
</evidence>
<accession>A0A6L3SUM6</accession>
<organism evidence="2 3">
    <name type="scientific">Methylobacterium soli</name>
    <dbReference type="NCBI Taxonomy" id="553447"/>
    <lineage>
        <taxon>Bacteria</taxon>
        <taxon>Pseudomonadati</taxon>
        <taxon>Pseudomonadota</taxon>
        <taxon>Alphaproteobacteria</taxon>
        <taxon>Hyphomicrobiales</taxon>
        <taxon>Methylobacteriaceae</taxon>
        <taxon>Methylobacterium</taxon>
    </lineage>
</organism>
<dbReference type="OrthoDB" id="7979910at2"/>
<keyword evidence="3" id="KW-1185">Reference proteome</keyword>
<reference evidence="2 3" key="1">
    <citation type="submission" date="2019-09" db="EMBL/GenBank/DDBJ databases">
        <title>YIM 48816 draft genome.</title>
        <authorList>
            <person name="Jiang L."/>
        </authorList>
    </citation>
    <scope>NUCLEOTIDE SEQUENCE [LARGE SCALE GENOMIC DNA]</scope>
    <source>
        <strain evidence="2 3">YIM 48816</strain>
    </source>
</reference>
<dbReference type="AlphaFoldDB" id="A0A6L3SUM6"/>
<protein>
    <submittedName>
        <fullName evidence="2">DUF927 domain-containing protein</fullName>
    </submittedName>
</protein>
<gene>
    <name evidence="2" type="ORF">F6X53_20040</name>
</gene>
<evidence type="ECO:0000259" key="1">
    <source>
        <dbReference type="Pfam" id="PF06048"/>
    </source>
</evidence>
<evidence type="ECO:0000313" key="2">
    <source>
        <dbReference type="EMBL" id="KAB1077173.1"/>
    </source>
</evidence>
<proteinExistence type="predicted"/>
<dbReference type="Pfam" id="PF06048">
    <property type="entry name" value="DUF927"/>
    <property type="match status" value="1"/>
</dbReference>
<sequence length="577" mass="63734">MPGRSLMKIESADHRRRTINVDWTTQPEPVPNVLKIAHVADEATGNAHDRFRAPTMLGGTVDFDVPHERSESAKQVLAEGRKKGANLSGADLPAIEKAIADPPDHFICHAARNGWYGLERRAFVRSTGVVGHIGGLQRLQPPRPKDGEAVLITFRKAGTVQGWIDEVAMPARFSSRAILVIAATFAAPLLRILRFPSFGFNLFGANKSGKSTITTVAGSIIGLPNEAALPNLNTTTAGLLQLAGVFNDIGLPLNEMALLGPKAYEQLGPAIYALGESRDRTRHKASTFASDIEQSSFSTIFFFNSERSIDELARQIGRERPGGEKARCLDVPALQGGRRTVFDCRPGGVSEKDFHRWALGQMVKLRKGCQANHGVVFDAYLERLIALGDEVEVRARQYADAFVHSLDLQDAESEIEHAAKCFGVIYAGARIAMDVGILPRPWRPLNVRRAITRCFQEAQRTARLGDPVLRKAKEQLHARLLHLNLPRRDSVQPGVDLGYRWQDGDGEHVTIQATQFSSWFEKRELTAILTWLDQTGALRKANPENIPNGSGHDWAVSWPRWTKGGKKVRSITFRLPN</sequence>
<feature type="domain" description="DUF927" evidence="1">
    <location>
        <begin position="109"/>
        <end position="283"/>
    </location>
</feature>
<name>A0A6L3SUM6_9HYPH</name>